<evidence type="ECO:0000313" key="1">
    <source>
        <dbReference type="Proteomes" id="UP000887560"/>
    </source>
</evidence>
<evidence type="ECO:0000313" key="2">
    <source>
        <dbReference type="WBParaSite" id="scf7180000420509.g5401"/>
    </source>
</evidence>
<proteinExistence type="predicted"/>
<protein>
    <submittedName>
        <fullName evidence="2">Uncharacterized protein</fullName>
    </submittedName>
</protein>
<dbReference type="Proteomes" id="UP000887560">
    <property type="component" value="Unplaced"/>
</dbReference>
<reference evidence="2" key="1">
    <citation type="submission" date="2022-11" db="UniProtKB">
        <authorList>
            <consortium name="WormBaseParasite"/>
        </authorList>
    </citation>
    <scope>IDENTIFICATION</scope>
</reference>
<dbReference type="AlphaFoldDB" id="A0A915NSK8"/>
<dbReference type="WBParaSite" id="scf7180000420509.g5401">
    <property type="protein sequence ID" value="scf7180000420509.g5401"/>
    <property type="gene ID" value="scf7180000420509.g5401"/>
</dbReference>
<name>A0A915NSK8_9BILA</name>
<sequence length="69" mass="8359">MRPHEIYPTIPVVDSPRPRVYIRNDEPIRDLIITFDQLEPEDIEDQMWIRHLHALSYRLATKGIYDWVN</sequence>
<organism evidence="1 2">
    <name type="scientific">Meloidogyne floridensis</name>
    <dbReference type="NCBI Taxonomy" id="298350"/>
    <lineage>
        <taxon>Eukaryota</taxon>
        <taxon>Metazoa</taxon>
        <taxon>Ecdysozoa</taxon>
        <taxon>Nematoda</taxon>
        <taxon>Chromadorea</taxon>
        <taxon>Rhabditida</taxon>
        <taxon>Tylenchina</taxon>
        <taxon>Tylenchomorpha</taxon>
        <taxon>Tylenchoidea</taxon>
        <taxon>Meloidogynidae</taxon>
        <taxon>Meloidogyninae</taxon>
        <taxon>Meloidogyne</taxon>
    </lineage>
</organism>
<accession>A0A915NSK8</accession>
<keyword evidence="1" id="KW-1185">Reference proteome</keyword>